<dbReference type="PROSITE" id="PS50977">
    <property type="entry name" value="HTH_TETR_2"/>
    <property type="match status" value="1"/>
</dbReference>
<name>A0AAW8NGM7_PSEOX</name>
<dbReference type="InterPro" id="IPR023772">
    <property type="entry name" value="DNA-bd_HTH_TetR-type_CS"/>
</dbReference>
<evidence type="ECO:0000256" key="1">
    <source>
        <dbReference type="ARBA" id="ARBA00023125"/>
    </source>
</evidence>
<dbReference type="InterPro" id="IPR009057">
    <property type="entry name" value="Homeodomain-like_sf"/>
</dbReference>
<dbReference type="AlphaFoldDB" id="A0AAW8NGM7"/>
<feature type="domain" description="HTH tetR-type" evidence="3">
    <location>
        <begin position="17"/>
        <end position="77"/>
    </location>
</feature>
<dbReference type="GO" id="GO:0003677">
    <property type="term" value="F:DNA binding"/>
    <property type="evidence" value="ECO:0007669"/>
    <property type="project" value="UniProtKB-UniRule"/>
</dbReference>
<protein>
    <submittedName>
        <fullName evidence="4">AcrR family transcriptional regulator</fullName>
    </submittedName>
</protein>
<dbReference type="Proteomes" id="UP001262032">
    <property type="component" value="Unassembled WGS sequence"/>
</dbReference>
<reference evidence="4" key="1">
    <citation type="submission" date="2023-07" db="EMBL/GenBank/DDBJ databases">
        <title>Sorghum-associated microbial communities from plants grown in Nebraska, USA.</title>
        <authorList>
            <person name="Schachtman D."/>
        </authorList>
    </citation>
    <scope>NUCLEOTIDE SEQUENCE</scope>
    <source>
        <strain evidence="4">BE261</strain>
    </source>
</reference>
<evidence type="ECO:0000259" key="3">
    <source>
        <dbReference type="PROSITE" id="PS50977"/>
    </source>
</evidence>
<evidence type="ECO:0000313" key="5">
    <source>
        <dbReference type="Proteomes" id="UP001262032"/>
    </source>
</evidence>
<proteinExistence type="predicted"/>
<dbReference type="PROSITE" id="PS01081">
    <property type="entry name" value="HTH_TETR_1"/>
    <property type="match status" value="1"/>
</dbReference>
<dbReference type="SUPFAM" id="SSF46689">
    <property type="entry name" value="Homeodomain-like"/>
    <property type="match status" value="1"/>
</dbReference>
<dbReference type="RefSeq" id="WP_310258380.1">
    <property type="nucleotide sequence ID" value="NZ_JAVDWN010000018.1"/>
</dbReference>
<sequence length="215" mass="24159">MTEHSPSREGLRARKRAATLAAIEREALRLVLERGYDNVTIEMICDAAMISPRTFFNYVGSKERVVLGTPPSFPTDAEVDAFVHSTSTNILDDLLHLVGKTMTEHALAHERSVMQSRRIILQRTPELASKEQAWIAAHEEHYITIILARFDAQRYEPTTGMTRQSEARLVITLGTALIHYLAGLWPDSIPTDAEAQELTQTAIEAIRRIVSDPLR</sequence>
<organism evidence="4 5">
    <name type="scientific">Pseudarthrobacter oxydans</name>
    <name type="common">Arthrobacter oxydans</name>
    <dbReference type="NCBI Taxonomy" id="1671"/>
    <lineage>
        <taxon>Bacteria</taxon>
        <taxon>Bacillati</taxon>
        <taxon>Actinomycetota</taxon>
        <taxon>Actinomycetes</taxon>
        <taxon>Micrococcales</taxon>
        <taxon>Micrococcaceae</taxon>
        <taxon>Pseudarthrobacter</taxon>
    </lineage>
</organism>
<dbReference type="Pfam" id="PF00440">
    <property type="entry name" value="TetR_N"/>
    <property type="match status" value="1"/>
</dbReference>
<evidence type="ECO:0000313" key="4">
    <source>
        <dbReference type="EMBL" id="MDR7165724.1"/>
    </source>
</evidence>
<dbReference type="InterPro" id="IPR001647">
    <property type="entry name" value="HTH_TetR"/>
</dbReference>
<comment type="caution">
    <text evidence="4">The sequence shown here is derived from an EMBL/GenBank/DDBJ whole genome shotgun (WGS) entry which is preliminary data.</text>
</comment>
<feature type="DNA-binding region" description="H-T-H motif" evidence="2">
    <location>
        <begin position="40"/>
        <end position="59"/>
    </location>
</feature>
<gene>
    <name evidence="4" type="ORF">J2X12_003778</name>
</gene>
<evidence type="ECO:0000256" key="2">
    <source>
        <dbReference type="PROSITE-ProRule" id="PRU00335"/>
    </source>
</evidence>
<keyword evidence="1 2" id="KW-0238">DNA-binding</keyword>
<dbReference type="Gene3D" id="1.10.357.10">
    <property type="entry name" value="Tetracycline Repressor, domain 2"/>
    <property type="match status" value="1"/>
</dbReference>
<accession>A0AAW8NGM7</accession>
<dbReference type="EMBL" id="JAVDWN010000018">
    <property type="protein sequence ID" value="MDR7165724.1"/>
    <property type="molecule type" value="Genomic_DNA"/>
</dbReference>